<dbReference type="InterPro" id="IPR039915">
    <property type="entry name" value="TACC"/>
</dbReference>
<dbReference type="Proteomes" id="UP000694941">
    <property type="component" value="Unplaced"/>
</dbReference>
<sequence>MVGQSLVIDHVVESSTSSGKVSQCVAVELDVNKAENTEFGMTDKFVSVNPNGFVGNLSVFDRKKQVVVNNFGLTSVGQHFETDIHEDPFKLDNTGLEKTVSESHSCDEVRHQLPNSNFFAAKHNIAALNLSCKKSNTEPEINNNLETEYCSSSDQSISTLAKKNDQDISDQAFYGNTVEDISELSNNVSKKQCTDSVVGRKTEKSLIFFPNEEVNKILHSSCQKPCEQVQDQLVTETRDVRDCRVKYSVENSSSLEVGIAHVSELTNSSQSNFGNDMLPAGSGTAQEVIVSDGKNGFWSSTLQADSVVTEHSKTFPNQESIEKFSPSESGRSSGDIQFSEEEFQSAAEFFKDPAAFEFLQKAGNRQAFQESALSRQSLYVKFDPLVTGDTRLKEHQEQASHFESLFESSEETHQTATKQISPNPDTVATDGITRGDGRQSQPSEINKLIDFSPSPKKKTGHVTHEQTESPRSSTLSPKHRGHKTFNEEEVNRALKMHELLYQEKLIKKDKDFNEQFKAMEKKKHILEKQVMSLKDALSINRAVTAELVNLVNRFLQQKENDRIELGEKSQKVTKERDQALEDLQSVENAFADLHRRYEKTKSVVEGYKQNEEWLKQQLNETQAKLKKHEQMYEMLRNRTEEKLDSANVEIENAKKVTEAEMAVLTAQLRKAEMRISSLEKNLEHKTKENTELSNICDELIAKVGKV</sequence>
<feature type="domain" description="Transforming acidic coiled-coil-containing protein C-terminal" evidence="9">
    <location>
        <begin position="510"/>
        <end position="700"/>
    </location>
</feature>
<dbReference type="GeneID" id="106470856"/>
<evidence type="ECO:0000259" key="9">
    <source>
        <dbReference type="Pfam" id="PF05010"/>
    </source>
</evidence>
<feature type="coiled-coil region" evidence="7">
    <location>
        <begin position="516"/>
        <end position="695"/>
    </location>
</feature>
<evidence type="ECO:0000256" key="7">
    <source>
        <dbReference type="SAM" id="Coils"/>
    </source>
</evidence>
<evidence type="ECO:0000256" key="6">
    <source>
        <dbReference type="ARBA" id="ARBA00023212"/>
    </source>
</evidence>
<dbReference type="Pfam" id="PF05010">
    <property type="entry name" value="TACC_C"/>
    <property type="match status" value="1"/>
</dbReference>
<evidence type="ECO:0000256" key="4">
    <source>
        <dbReference type="ARBA" id="ARBA00022553"/>
    </source>
</evidence>
<name>A0ABM1BQU5_LIMPO</name>
<evidence type="ECO:0000313" key="11">
    <source>
        <dbReference type="RefSeq" id="XP_013786885.2"/>
    </source>
</evidence>
<proteinExistence type="inferred from homology"/>
<keyword evidence="10" id="KW-1185">Reference proteome</keyword>
<organism evidence="10 11">
    <name type="scientific">Limulus polyphemus</name>
    <name type="common">Atlantic horseshoe crab</name>
    <dbReference type="NCBI Taxonomy" id="6850"/>
    <lineage>
        <taxon>Eukaryota</taxon>
        <taxon>Metazoa</taxon>
        <taxon>Ecdysozoa</taxon>
        <taxon>Arthropoda</taxon>
        <taxon>Chelicerata</taxon>
        <taxon>Merostomata</taxon>
        <taxon>Xiphosura</taxon>
        <taxon>Limulidae</taxon>
        <taxon>Limulus</taxon>
    </lineage>
</organism>
<evidence type="ECO:0000256" key="8">
    <source>
        <dbReference type="SAM" id="MobiDB-lite"/>
    </source>
</evidence>
<comment type="similarity">
    <text evidence="2">Belongs to the TACC family.</text>
</comment>
<keyword evidence="4" id="KW-0597">Phosphoprotein</keyword>
<evidence type="ECO:0000256" key="2">
    <source>
        <dbReference type="ARBA" id="ARBA00009423"/>
    </source>
</evidence>
<dbReference type="Gene3D" id="1.20.5.1700">
    <property type="match status" value="1"/>
</dbReference>
<dbReference type="PANTHER" id="PTHR13924:SF10">
    <property type="entry name" value="TRANSFORMING ACIDIC COILED-COIL PROTEIN, ISOFORM K"/>
    <property type="match status" value="1"/>
</dbReference>
<protein>
    <submittedName>
        <fullName evidence="11">Uncharacterized protein LOC106470856 isoform X1</fullName>
    </submittedName>
</protein>
<dbReference type="InterPro" id="IPR057663">
    <property type="entry name" value="TACC3_Aurora-A_bind"/>
</dbReference>
<reference evidence="11" key="1">
    <citation type="submission" date="2025-08" db="UniProtKB">
        <authorList>
            <consortium name="RefSeq"/>
        </authorList>
    </citation>
    <scope>IDENTIFICATION</scope>
    <source>
        <tissue evidence="11">Muscle</tissue>
    </source>
</reference>
<feature type="compositionally biased region" description="Polar residues" evidence="8">
    <location>
        <begin position="414"/>
        <end position="426"/>
    </location>
</feature>
<dbReference type="InterPro" id="IPR007707">
    <property type="entry name" value="TACC_C"/>
</dbReference>
<keyword evidence="6" id="KW-0206">Cytoskeleton</keyword>
<accession>A0ABM1BQU5</accession>
<keyword evidence="3" id="KW-0963">Cytoplasm</keyword>
<feature type="region of interest" description="Disordered" evidence="8">
    <location>
        <begin position="394"/>
        <end position="482"/>
    </location>
</feature>
<keyword evidence="5 7" id="KW-0175">Coiled coil</keyword>
<dbReference type="PANTHER" id="PTHR13924">
    <property type="entry name" value="TRANSFORMING ACIDIC COILED-COIL CONTAINING PROTEIN 1/2"/>
    <property type="match status" value="1"/>
</dbReference>
<evidence type="ECO:0000256" key="3">
    <source>
        <dbReference type="ARBA" id="ARBA00022490"/>
    </source>
</evidence>
<feature type="region of interest" description="Disordered" evidence="8">
    <location>
        <begin position="311"/>
        <end position="337"/>
    </location>
</feature>
<dbReference type="Pfam" id="PF25777">
    <property type="entry name" value="Aurora-A_bind_TACC3"/>
    <property type="match status" value="1"/>
</dbReference>
<gene>
    <name evidence="11" type="primary">LOC106470856</name>
</gene>
<evidence type="ECO:0000256" key="1">
    <source>
        <dbReference type="ARBA" id="ARBA00004245"/>
    </source>
</evidence>
<dbReference type="RefSeq" id="XP_013786885.2">
    <property type="nucleotide sequence ID" value="XM_013931431.2"/>
</dbReference>
<evidence type="ECO:0000256" key="5">
    <source>
        <dbReference type="ARBA" id="ARBA00023054"/>
    </source>
</evidence>
<comment type="subcellular location">
    <subcellularLocation>
        <location evidence="1">Cytoplasm</location>
        <location evidence="1">Cytoskeleton</location>
    </subcellularLocation>
</comment>
<feature type="compositionally biased region" description="Polar residues" evidence="8">
    <location>
        <begin position="326"/>
        <end position="336"/>
    </location>
</feature>
<evidence type="ECO:0000313" key="10">
    <source>
        <dbReference type="Proteomes" id="UP000694941"/>
    </source>
</evidence>